<organism evidence="1 2">
    <name type="scientific">Streptomyces sannanensis</name>
    <dbReference type="NCBI Taxonomy" id="285536"/>
    <lineage>
        <taxon>Bacteria</taxon>
        <taxon>Bacillati</taxon>
        <taxon>Actinomycetota</taxon>
        <taxon>Actinomycetes</taxon>
        <taxon>Kitasatosporales</taxon>
        <taxon>Streptomycetaceae</taxon>
        <taxon>Streptomyces</taxon>
    </lineage>
</organism>
<reference evidence="2" key="1">
    <citation type="journal article" date="2019" name="Int. J. Syst. Evol. Microbiol.">
        <title>The Global Catalogue of Microorganisms (GCM) 10K type strain sequencing project: providing services to taxonomists for standard genome sequencing and annotation.</title>
        <authorList>
            <consortium name="The Broad Institute Genomics Platform"/>
            <consortium name="The Broad Institute Genome Sequencing Center for Infectious Disease"/>
            <person name="Wu L."/>
            <person name="Ma J."/>
        </authorList>
    </citation>
    <scope>NUCLEOTIDE SEQUENCE [LARGE SCALE GENOMIC DNA]</scope>
    <source>
        <strain evidence="2">JCM 9651</strain>
    </source>
</reference>
<name>A0ABP6SLH1_9ACTN</name>
<dbReference type="EMBL" id="BAAAYL010000001">
    <property type="protein sequence ID" value="GAA3379306.1"/>
    <property type="molecule type" value="Genomic_DNA"/>
</dbReference>
<sequence length="75" mass="8331">MDRSCIVVDTGPWIFGRQVLLPAGVVSRIDSESRTVYVNCTKDEVKAAPGHRGGQHDSDVASIRLAEQYYANRHM</sequence>
<dbReference type="RefSeq" id="WP_425586283.1">
    <property type="nucleotide sequence ID" value="NZ_BAAAYL010000001.1"/>
</dbReference>
<dbReference type="SUPFAM" id="SSF50346">
    <property type="entry name" value="PRC-barrel domain"/>
    <property type="match status" value="1"/>
</dbReference>
<keyword evidence="2" id="KW-1185">Reference proteome</keyword>
<proteinExistence type="predicted"/>
<gene>
    <name evidence="1" type="ORF">GCM10020367_62310</name>
</gene>
<dbReference type="Proteomes" id="UP001499990">
    <property type="component" value="Unassembled WGS sequence"/>
</dbReference>
<accession>A0ABP6SLH1</accession>
<dbReference type="InterPro" id="IPR011033">
    <property type="entry name" value="PRC_barrel-like_sf"/>
</dbReference>
<evidence type="ECO:0000313" key="2">
    <source>
        <dbReference type="Proteomes" id="UP001499990"/>
    </source>
</evidence>
<protein>
    <submittedName>
        <fullName evidence="1">Uncharacterized protein</fullName>
    </submittedName>
</protein>
<comment type="caution">
    <text evidence="1">The sequence shown here is derived from an EMBL/GenBank/DDBJ whole genome shotgun (WGS) entry which is preliminary data.</text>
</comment>
<evidence type="ECO:0000313" key="1">
    <source>
        <dbReference type="EMBL" id="GAA3379306.1"/>
    </source>
</evidence>
<dbReference type="Gene3D" id="3.90.50.10">
    <property type="entry name" value="Photosynthetic Reaction Center, subunit H, domain 2"/>
    <property type="match status" value="1"/>
</dbReference>
<dbReference type="InterPro" id="IPR014747">
    <property type="entry name" value="Bac_photo_RC_H_C"/>
</dbReference>